<dbReference type="AlphaFoldDB" id="A0A399IUU0"/>
<feature type="transmembrane region" description="Helical" evidence="1">
    <location>
        <begin position="245"/>
        <end position="261"/>
    </location>
</feature>
<evidence type="ECO:0008006" key="4">
    <source>
        <dbReference type="Google" id="ProtNLM"/>
    </source>
</evidence>
<keyword evidence="1" id="KW-0812">Transmembrane</keyword>
<evidence type="ECO:0000313" key="2">
    <source>
        <dbReference type="EMBL" id="RII36794.1"/>
    </source>
</evidence>
<keyword evidence="1" id="KW-0472">Membrane</keyword>
<feature type="transmembrane region" description="Helical" evidence="1">
    <location>
        <begin position="432"/>
        <end position="451"/>
    </location>
</feature>
<dbReference type="RefSeq" id="WP_119365943.1">
    <property type="nucleotide sequence ID" value="NZ_QXDJ01000001.1"/>
</dbReference>
<reference evidence="2 3" key="1">
    <citation type="submission" date="2018-08" db="EMBL/GenBank/DDBJ databases">
        <title>Genome of Clostridium chromiireducens C1, DSM12136.</title>
        <authorList>
            <person name="Xing M."/>
            <person name="Wei Y."/>
            <person name="Ang E.L."/>
            <person name="Zhao H."/>
            <person name="Zhang Y."/>
        </authorList>
    </citation>
    <scope>NUCLEOTIDE SEQUENCE [LARGE SCALE GENOMIC DNA]</scope>
    <source>
        <strain evidence="2 3">C1</strain>
    </source>
</reference>
<feature type="transmembrane region" description="Helical" evidence="1">
    <location>
        <begin position="12"/>
        <end position="28"/>
    </location>
</feature>
<evidence type="ECO:0000313" key="3">
    <source>
        <dbReference type="Proteomes" id="UP000265930"/>
    </source>
</evidence>
<organism evidence="2 3">
    <name type="scientific">Clostridium chromiireducens</name>
    <dbReference type="NCBI Taxonomy" id="225345"/>
    <lineage>
        <taxon>Bacteria</taxon>
        <taxon>Bacillati</taxon>
        <taxon>Bacillota</taxon>
        <taxon>Clostridia</taxon>
        <taxon>Eubacteriales</taxon>
        <taxon>Clostridiaceae</taxon>
        <taxon>Clostridium</taxon>
    </lineage>
</organism>
<accession>A0A399IUU0</accession>
<feature type="transmembrane region" description="Helical" evidence="1">
    <location>
        <begin position="141"/>
        <end position="161"/>
    </location>
</feature>
<dbReference type="Proteomes" id="UP000265930">
    <property type="component" value="Unassembled WGS sequence"/>
</dbReference>
<gene>
    <name evidence="2" type="ORF">D2A34_05275</name>
</gene>
<keyword evidence="1" id="KW-1133">Transmembrane helix</keyword>
<name>A0A399IUU0_9CLOT</name>
<proteinExistence type="predicted"/>
<protein>
    <recommendedName>
        <fullName evidence="4">Transmembrane protein</fullName>
    </recommendedName>
</protein>
<feature type="transmembrane region" description="Helical" evidence="1">
    <location>
        <begin position="463"/>
        <end position="482"/>
    </location>
</feature>
<sequence>MKIKIRPTSYNILFIISAILITIGILFTKPQVGVADQGDFDRVMSISGLTLLDSDSSNPNFSRFYKYIITDYKIIPLDDLSDTITGCSLSYLIVLINCISKLMGVTIFKTHYLATVYSIIYILSFSIILKSLNIKNSFKFLLIALLILFVFFDGNYLIWFNSLYGEPMMLTTLLLFISSVLNYINYKYVMRKTEHITLKVVYILISSFLFLGSKLQVLTALPFVVCFLIKIVWDNKYYLNKINKAFLCIFIYLVIVYPIGVSTNCSNLCKDTEYNSVFYGILNDSKTPEQDLIDLGLNPDMAVDAGKHAYLDVDEYVKYFPRDEATYSEFYDKISNLKLAEFYLRHPNRLFSGMKYTVSKAFYTSTSLGKYSQSDNQASTSEFHKFTLWSYIRENFFPRSLLFIILIYLSVILFSFYKYIKNKSNLETKNKIFLLWTIILISIAQFPMPFIGNGRADTAKQLFLFNSIFDGLIFLICIYIFFKIIDTVKFRLQK</sequence>
<evidence type="ECO:0000256" key="1">
    <source>
        <dbReference type="SAM" id="Phobius"/>
    </source>
</evidence>
<dbReference type="EMBL" id="QXDJ01000001">
    <property type="protein sequence ID" value="RII36794.1"/>
    <property type="molecule type" value="Genomic_DNA"/>
</dbReference>
<feature type="transmembrane region" description="Helical" evidence="1">
    <location>
        <begin position="167"/>
        <end position="184"/>
    </location>
</feature>
<feature type="transmembrane region" description="Helical" evidence="1">
    <location>
        <begin position="401"/>
        <end position="420"/>
    </location>
</feature>
<feature type="transmembrane region" description="Helical" evidence="1">
    <location>
        <begin position="196"/>
        <end position="211"/>
    </location>
</feature>
<comment type="caution">
    <text evidence="2">The sequence shown here is derived from an EMBL/GenBank/DDBJ whole genome shotgun (WGS) entry which is preliminary data.</text>
</comment>
<feature type="transmembrane region" description="Helical" evidence="1">
    <location>
        <begin position="110"/>
        <end position="129"/>
    </location>
</feature>